<evidence type="ECO:0000313" key="6">
    <source>
        <dbReference type="EMBL" id="KAF5808880.1"/>
    </source>
</evidence>
<comment type="catalytic activity">
    <reaction evidence="3">
        <text>L-seryl-[protein] + ATP = O-phospho-L-seryl-[protein] + ADP + H(+)</text>
        <dbReference type="Rhea" id="RHEA:17989"/>
        <dbReference type="Rhea" id="RHEA-COMP:9863"/>
        <dbReference type="Rhea" id="RHEA-COMP:11604"/>
        <dbReference type="ChEBI" id="CHEBI:15378"/>
        <dbReference type="ChEBI" id="CHEBI:29999"/>
        <dbReference type="ChEBI" id="CHEBI:30616"/>
        <dbReference type="ChEBI" id="CHEBI:83421"/>
        <dbReference type="ChEBI" id="CHEBI:456216"/>
    </reaction>
</comment>
<dbReference type="PANTHER" id="PTHR27005">
    <property type="entry name" value="WALL-ASSOCIATED RECEPTOR KINASE-LIKE 21"/>
    <property type="match status" value="1"/>
</dbReference>
<accession>A0A251UXD2</accession>
<dbReference type="Pfam" id="PF00069">
    <property type="entry name" value="Pkinase"/>
    <property type="match status" value="1"/>
</dbReference>
<evidence type="ECO:0000256" key="2">
    <source>
        <dbReference type="ARBA" id="ARBA00022840"/>
    </source>
</evidence>
<dbReference type="SMART" id="SM00220">
    <property type="entry name" value="S_TKc"/>
    <property type="match status" value="1"/>
</dbReference>
<dbReference type="Gene3D" id="1.10.510.10">
    <property type="entry name" value="Transferase(Phosphotransferase) domain 1"/>
    <property type="match status" value="1"/>
</dbReference>
<evidence type="ECO:0000313" key="7">
    <source>
        <dbReference type="EMBL" id="OTG27709.1"/>
    </source>
</evidence>
<dbReference type="GO" id="GO:0004672">
    <property type="term" value="F:protein kinase activity"/>
    <property type="evidence" value="ECO:0007669"/>
    <property type="project" value="InterPro"/>
</dbReference>
<dbReference type="SUPFAM" id="SSF56112">
    <property type="entry name" value="Protein kinase-like (PK-like)"/>
    <property type="match status" value="1"/>
</dbReference>
<reference evidence="6 8" key="1">
    <citation type="journal article" date="2017" name="Nature">
        <title>The sunflower genome provides insights into oil metabolism, flowering and Asterid evolution.</title>
        <authorList>
            <person name="Badouin H."/>
            <person name="Gouzy J."/>
            <person name="Grassa C.J."/>
            <person name="Murat F."/>
            <person name="Staton S.E."/>
            <person name="Cottret L."/>
            <person name="Lelandais-Briere C."/>
            <person name="Owens G.L."/>
            <person name="Carrere S."/>
            <person name="Mayjonade B."/>
            <person name="Legrand L."/>
            <person name="Gill N."/>
            <person name="Kane N.C."/>
            <person name="Bowers J.E."/>
            <person name="Hubner S."/>
            <person name="Bellec A."/>
            <person name="Berard A."/>
            <person name="Berges H."/>
            <person name="Blanchet N."/>
            <person name="Boniface M.C."/>
            <person name="Brunel D."/>
            <person name="Catrice O."/>
            <person name="Chaidir N."/>
            <person name="Claudel C."/>
            <person name="Donnadieu C."/>
            <person name="Faraut T."/>
            <person name="Fievet G."/>
            <person name="Helmstetter N."/>
            <person name="King M."/>
            <person name="Knapp S.J."/>
            <person name="Lai Z."/>
            <person name="Le Paslier M.C."/>
            <person name="Lippi Y."/>
            <person name="Lorenzon L."/>
            <person name="Mandel J.R."/>
            <person name="Marage G."/>
            <person name="Marchand G."/>
            <person name="Marquand E."/>
            <person name="Bret-Mestries E."/>
            <person name="Morien E."/>
            <person name="Nambeesan S."/>
            <person name="Nguyen T."/>
            <person name="Pegot-Espagnet P."/>
            <person name="Pouilly N."/>
            <person name="Raftis F."/>
            <person name="Sallet E."/>
            <person name="Schiex T."/>
            <person name="Thomas J."/>
            <person name="Vandecasteele C."/>
            <person name="Vares D."/>
            <person name="Vear F."/>
            <person name="Vautrin S."/>
            <person name="Crespi M."/>
            <person name="Mangin B."/>
            <person name="Burke J.M."/>
            <person name="Salse J."/>
            <person name="Munos S."/>
            <person name="Vincourt P."/>
            <person name="Rieseberg L.H."/>
            <person name="Langlade N.B."/>
        </authorList>
    </citation>
    <scope>NUCLEOTIDE SEQUENCE [LARGE SCALE GENOMIC DNA]</scope>
    <source>
        <strain evidence="8">cv. SF193</strain>
        <tissue evidence="6">Leaves</tissue>
    </source>
</reference>
<keyword evidence="6" id="KW-0808">Transferase</keyword>
<dbReference type="STRING" id="4232.A0A251UXD2"/>
<name>A0A251UXD2_HELAN</name>
<dbReference type="PROSITE" id="PS00108">
    <property type="entry name" value="PROTEIN_KINASE_ST"/>
    <property type="match status" value="1"/>
</dbReference>
<reference evidence="6" key="3">
    <citation type="submission" date="2020-06" db="EMBL/GenBank/DDBJ databases">
        <title>Helianthus annuus Genome sequencing and assembly Release 2.</title>
        <authorList>
            <person name="Gouzy J."/>
            <person name="Langlade N."/>
            <person name="Munos S."/>
        </authorList>
    </citation>
    <scope>NUCLEOTIDE SEQUENCE</scope>
    <source>
        <tissue evidence="6">Leaves</tissue>
    </source>
</reference>
<evidence type="ECO:0000259" key="5">
    <source>
        <dbReference type="PROSITE" id="PS50011"/>
    </source>
</evidence>
<keyword evidence="8" id="KW-1185">Reference proteome</keyword>
<evidence type="ECO:0000256" key="3">
    <source>
        <dbReference type="ARBA" id="ARBA00047558"/>
    </source>
</evidence>
<dbReference type="AlphaFoldDB" id="A0A251UXD2"/>
<dbReference type="Gramene" id="mRNA:HanXRQr2_Chr04g0150581">
    <property type="protein sequence ID" value="CDS:HanXRQr2_Chr04g0150581.1"/>
    <property type="gene ID" value="HanXRQr2_Chr04g0150581"/>
</dbReference>
<dbReference type="GO" id="GO:0005524">
    <property type="term" value="F:ATP binding"/>
    <property type="evidence" value="ECO:0007669"/>
    <property type="project" value="UniProtKB-KW"/>
</dbReference>
<dbReference type="EMBL" id="CM007893">
    <property type="protein sequence ID" value="OTG27709.1"/>
    <property type="molecule type" value="Genomic_DNA"/>
</dbReference>
<reference evidence="7" key="2">
    <citation type="submission" date="2017-02" db="EMBL/GenBank/DDBJ databases">
        <title>Sunflower complete genome.</title>
        <authorList>
            <person name="Langlade N."/>
            <person name="Munos S."/>
        </authorList>
    </citation>
    <scope>NUCLEOTIDE SEQUENCE [LARGE SCALE GENOMIC DNA]</scope>
    <source>
        <tissue evidence="7">Leaves</tissue>
    </source>
</reference>
<keyword evidence="1" id="KW-0547">Nucleotide-binding</keyword>
<comment type="catalytic activity">
    <reaction evidence="4">
        <text>L-threonyl-[protein] + ATP = O-phospho-L-threonyl-[protein] + ADP + H(+)</text>
        <dbReference type="Rhea" id="RHEA:46608"/>
        <dbReference type="Rhea" id="RHEA-COMP:11060"/>
        <dbReference type="Rhea" id="RHEA-COMP:11605"/>
        <dbReference type="ChEBI" id="CHEBI:15378"/>
        <dbReference type="ChEBI" id="CHEBI:30013"/>
        <dbReference type="ChEBI" id="CHEBI:30616"/>
        <dbReference type="ChEBI" id="CHEBI:61977"/>
        <dbReference type="ChEBI" id="CHEBI:456216"/>
    </reaction>
</comment>
<dbReference type="InterPro" id="IPR008271">
    <property type="entry name" value="Ser/Thr_kinase_AS"/>
</dbReference>
<dbReference type="PROSITE" id="PS50011">
    <property type="entry name" value="PROTEIN_KINASE_DOM"/>
    <property type="match status" value="1"/>
</dbReference>
<dbReference type="GO" id="GO:0007166">
    <property type="term" value="P:cell surface receptor signaling pathway"/>
    <property type="evidence" value="ECO:0000318"/>
    <property type="project" value="GO_Central"/>
</dbReference>
<dbReference type="InParanoid" id="A0A251UXD2"/>
<dbReference type="Gene3D" id="3.30.200.20">
    <property type="entry name" value="Phosphorylase Kinase, domain 1"/>
    <property type="match status" value="1"/>
</dbReference>
<dbReference type="PANTHER" id="PTHR27005:SF492">
    <property type="entry name" value="LOW QUALITY PROTEIN: WALL-ASSOCIATED RECEPTOR KINASE-LIKE 1"/>
    <property type="match status" value="1"/>
</dbReference>
<dbReference type="Proteomes" id="UP000215914">
    <property type="component" value="Chromosome 4"/>
</dbReference>
<protein>
    <recommendedName>
        <fullName evidence="5">Protein kinase domain-containing protein</fullName>
    </recommendedName>
</protein>
<dbReference type="InterPro" id="IPR000719">
    <property type="entry name" value="Prot_kinase_dom"/>
</dbReference>
<gene>
    <name evidence="7" type="ORF">HannXRQ_Chr04g0102971</name>
    <name evidence="6" type="ORF">HanXRQr2_Chr04g0150581</name>
</gene>
<dbReference type="FunFam" id="1.10.510.10:FF:000084">
    <property type="entry name" value="Wall-associated receptor kinase 2"/>
    <property type="match status" value="1"/>
</dbReference>
<dbReference type="OMA" id="QFTTHVE"/>
<proteinExistence type="predicted"/>
<dbReference type="InterPro" id="IPR011009">
    <property type="entry name" value="Kinase-like_dom_sf"/>
</dbReference>
<organism evidence="7 8">
    <name type="scientific">Helianthus annuus</name>
    <name type="common">Common sunflower</name>
    <dbReference type="NCBI Taxonomy" id="4232"/>
    <lineage>
        <taxon>Eukaryota</taxon>
        <taxon>Viridiplantae</taxon>
        <taxon>Streptophyta</taxon>
        <taxon>Embryophyta</taxon>
        <taxon>Tracheophyta</taxon>
        <taxon>Spermatophyta</taxon>
        <taxon>Magnoliopsida</taxon>
        <taxon>eudicotyledons</taxon>
        <taxon>Gunneridae</taxon>
        <taxon>Pentapetalae</taxon>
        <taxon>asterids</taxon>
        <taxon>campanulids</taxon>
        <taxon>Asterales</taxon>
        <taxon>Asteraceae</taxon>
        <taxon>Asteroideae</taxon>
        <taxon>Heliantheae alliance</taxon>
        <taxon>Heliantheae</taxon>
        <taxon>Helianthus</taxon>
    </lineage>
</organism>
<keyword evidence="2" id="KW-0067">ATP-binding</keyword>
<evidence type="ECO:0000256" key="1">
    <source>
        <dbReference type="ARBA" id="ARBA00022741"/>
    </source>
</evidence>
<feature type="domain" description="Protein kinase" evidence="5">
    <location>
        <begin position="48"/>
        <end position="322"/>
    </location>
</feature>
<dbReference type="InterPro" id="IPR045274">
    <property type="entry name" value="WAK-like"/>
</dbReference>
<dbReference type="GO" id="GO:0005886">
    <property type="term" value="C:plasma membrane"/>
    <property type="evidence" value="ECO:0000318"/>
    <property type="project" value="GO_Central"/>
</dbReference>
<evidence type="ECO:0000256" key="4">
    <source>
        <dbReference type="ARBA" id="ARBA00047951"/>
    </source>
</evidence>
<evidence type="ECO:0000313" key="8">
    <source>
        <dbReference type="Proteomes" id="UP000215914"/>
    </source>
</evidence>
<sequence length="326" mass="37280">MLRNKILQQNGAQSFTYFSTKILQLKPNYFGSIKIFGVKELKKATDNYAQDMILGRGAQGTVYKGILQDKRVVAIKNHRILGQSRLEQLITEIVILEKINHKNVVKLLGCCFKTEGALLVYEFVSNGTLHHLLHSGTRVTEILSWDNRLRIAQESADALAYMHRYETMSIIHRDVKSANILMDENYTAKISDFGSSILIPVNHDQFTTHVEGTLGYMDPEYIYTRQVTDKADVYAFGVVLTELLTGKKPFDRQRDEDDIRLSTYFVKETNENRLRESVDPQVLEEATDEQLSAACDLVHRCLDPLRGNRPSMQEVTMELETIRKMG</sequence>
<dbReference type="EMBL" id="MNCJ02000319">
    <property type="protein sequence ID" value="KAF5808880.1"/>
    <property type="molecule type" value="Genomic_DNA"/>
</dbReference>